<dbReference type="EMBL" id="AP023423">
    <property type="protein sequence ID" value="BCK87658.1"/>
    <property type="molecule type" value="Genomic_DNA"/>
</dbReference>
<dbReference type="AlphaFoldDB" id="A0AAN1XA91"/>
<dbReference type="KEGG" id="seme:MIZ01_1449"/>
<keyword evidence="1" id="KW-0732">Signal</keyword>
<gene>
    <name evidence="3" type="ORF">MIZ01_1449</name>
</gene>
<sequence length="263" mass="28551">MKRPLYFIGLMFVVAAAHAEVQGKEVSYEADGTRLKGYVAYDDAVQGKRPGVLVVHEWWGLNDYARKRARMLAQQGYTALALDMYGNGKMAHHPDDAQKFSSEVSQNEALAKARFEAALALLKQQKTVDADNIGAIGYCFGGSVVLNMARLGEPLKVVESFHGGLKTSHPAEPGVVKARLASFTGEADPFIPAEQVAAFRQEMEKAGVTPLVVTYPGAMHSFTSPDADKLGKEFKLPMAYDAAADKDSWSKGMALMSEAFKAK</sequence>
<dbReference type="Pfam" id="PF01738">
    <property type="entry name" value="DLH"/>
    <property type="match status" value="1"/>
</dbReference>
<keyword evidence="4" id="KW-1185">Reference proteome</keyword>
<dbReference type="Proteomes" id="UP001320326">
    <property type="component" value="Chromosome"/>
</dbReference>
<reference evidence="3 4" key="1">
    <citation type="journal article" date="2022" name="Int. J. Syst. Evol. Microbiol.">
        <title>&lt;i&gt;Sideroxyarcus emersonii&lt;/i&gt; gen. nov. sp. nov., a neutrophilic, microaerobic iron- and thiosulfate-oxidizing bacterium isolated from iron-rich wetland sediment.</title>
        <authorList>
            <person name="Kato S."/>
            <person name="Itoh T."/>
            <person name="Iino T."/>
            <person name="Ohkuma M."/>
        </authorList>
    </citation>
    <scope>NUCLEOTIDE SEQUENCE [LARGE SCALE GENOMIC DNA]</scope>
    <source>
        <strain evidence="3 4">MIZ01</strain>
    </source>
</reference>
<dbReference type="SUPFAM" id="SSF53474">
    <property type="entry name" value="alpha/beta-Hydrolases"/>
    <property type="match status" value="1"/>
</dbReference>
<protein>
    <recommendedName>
        <fullName evidence="2">Dienelactone hydrolase domain-containing protein</fullName>
    </recommendedName>
</protein>
<dbReference type="PANTHER" id="PTHR22946">
    <property type="entry name" value="DIENELACTONE HYDROLASE DOMAIN-CONTAINING PROTEIN-RELATED"/>
    <property type="match status" value="1"/>
</dbReference>
<feature type="domain" description="Dienelactone hydrolase" evidence="2">
    <location>
        <begin position="36"/>
        <end position="258"/>
    </location>
</feature>
<evidence type="ECO:0000256" key="1">
    <source>
        <dbReference type="SAM" id="SignalP"/>
    </source>
</evidence>
<evidence type="ECO:0000313" key="3">
    <source>
        <dbReference type="EMBL" id="BCK87658.1"/>
    </source>
</evidence>
<dbReference type="InterPro" id="IPR050261">
    <property type="entry name" value="FrsA_esterase"/>
</dbReference>
<proteinExistence type="predicted"/>
<evidence type="ECO:0000313" key="4">
    <source>
        <dbReference type="Proteomes" id="UP001320326"/>
    </source>
</evidence>
<accession>A0AAN1XA91</accession>
<evidence type="ECO:0000259" key="2">
    <source>
        <dbReference type="Pfam" id="PF01738"/>
    </source>
</evidence>
<feature type="chain" id="PRO_5043015119" description="Dienelactone hydrolase domain-containing protein" evidence="1">
    <location>
        <begin position="20"/>
        <end position="263"/>
    </location>
</feature>
<dbReference type="Gene3D" id="3.40.50.1820">
    <property type="entry name" value="alpha/beta hydrolase"/>
    <property type="match status" value="1"/>
</dbReference>
<dbReference type="RefSeq" id="WP_237246225.1">
    <property type="nucleotide sequence ID" value="NZ_AP023423.1"/>
</dbReference>
<dbReference type="GO" id="GO:0016787">
    <property type="term" value="F:hydrolase activity"/>
    <property type="evidence" value="ECO:0007669"/>
    <property type="project" value="InterPro"/>
</dbReference>
<dbReference type="InterPro" id="IPR029058">
    <property type="entry name" value="AB_hydrolase_fold"/>
</dbReference>
<dbReference type="PANTHER" id="PTHR22946:SF0">
    <property type="entry name" value="DIENELACTONE HYDROLASE DOMAIN-CONTAINING PROTEIN"/>
    <property type="match status" value="1"/>
</dbReference>
<feature type="signal peptide" evidence="1">
    <location>
        <begin position="1"/>
        <end position="19"/>
    </location>
</feature>
<name>A0AAN1XA91_9PROT</name>
<dbReference type="InterPro" id="IPR002925">
    <property type="entry name" value="Dienelactn_hydro"/>
</dbReference>
<organism evidence="3 4">
    <name type="scientific">Sideroxyarcus emersonii</name>
    <dbReference type="NCBI Taxonomy" id="2764705"/>
    <lineage>
        <taxon>Bacteria</taxon>
        <taxon>Pseudomonadati</taxon>
        <taxon>Pseudomonadota</taxon>
        <taxon>Betaproteobacteria</taxon>
        <taxon>Nitrosomonadales</taxon>
        <taxon>Gallionellaceae</taxon>
        <taxon>Sideroxyarcus</taxon>
    </lineage>
</organism>